<comment type="similarity">
    <text evidence="2">Belongs to the heat shock protein 90 family.</text>
</comment>
<evidence type="ECO:0000256" key="5">
    <source>
        <dbReference type="ARBA" id="ARBA00022741"/>
    </source>
</evidence>
<dbReference type="InterPro" id="IPR036890">
    <property type="entry name" value="HATPase_C_sf"/>
</dbReference>
<evidence type="ECO:0000256" key="10">
    <source>
        <dbReference type="SAM" id="MobiDB-lite"/>
    </source>
</evidence>
<keyword evidence="7 12" id="KW-0346">Stress response</keyword>
<feature type="region of interest" description="Disordered" evidence="10">
    <location>
        <begin position="718"/>
        <end position="753"/>
    </location>
</feature>
<sequence>MGHASLGCTSRLLAGSVPNGALPPCMPEEMRQEEEAETFAFQAEIAQLMSLIINTFYSNKEIFLRELISNASDALDKIRYESLTDPSKLDSGKDLKIEIIPNKHERTLTIIDTGIGMTKADLINNLGTIAKSGTKAFMEALQAGADISMIGQFGVGFYSAYLVAEKVVVITKNNDDEQYAWESSAGGSFTVKVDHGETIGRGTKVILHLKEDQTEYIEEKRVKEVVKKHSQFIGYPITLFVEKERDKEISDDEAEDEKEEKEEKEEEEEGEDKPKIEDVGSDDEEDSSKDKDKKKTKKIKEKYIDQEELNKTKPIWTRNPDDITNEEYGEFYKSLTNDWEDHLAVKHFSVEGQLEFRALLFIPRRAPFDLFENKKKKNNIKLYVRRVFIMDSCEELIPEYLNFVRGVVDSEDLPLNISREMLQQSKILKVIRKNIVKKCLELFAELSEDKDNYKKFYEAFSKNIKLGIHEDSQNRKKLSELLRYHSSQSGDEMNSLSEYLGRMKDNQKSIYYITGESKDQVANSAFVERVRKRGFEVLYMVEPIDEYCVQQLKEFEGKTLVSVTKEGLELPEDEEEKKKMEEDKAKFESLCKLMKEILDKKVEKVTVSNRLVSSPCCIVTSTYGWTANMERIMKAQALRDNSTMGYMMAKKHLEINPDHPIMEMLRQKAEADKNDKAVKDLVILLFETALLSSGFSLDDPQTHSNRIYRMIKLGLGIDDDDVPSEEPTSTPAQEEIPPLEGDEDDSSRMEEVD</sequence>
<protein>
    <submittedName>
        <fullName evidence="12">Heat shock protein HSP 90-beta</fullName>
    </submittedName>
</protein>
<feature type="domain" description="Histidine kinase/HSP90-like ATPase" evidence="11">
    <location>
        <begin position="59"/>
        <end position="213"/>
    </location>
</feature>
<reference evidence="12" key="1">
    <citation type="submission" date="2018-07" db="EMBL/GenBank/DDBJ databases">
        <title>Comparative genomics of catfishes provides insights into carnivory and benthic adaptation.</title>
        <authorList>
            <person name="Zhang Y."/>
            <person name="Wang D."/>
            <person name="Peng Z."/>
            <person name="Zheng S."/>
            <person name="Shao F."/>
            <person name="Tao W."/>
        </authorList>
    </citation>
    <scope>NUCLEOTIDE SEQUENCE</scope>
    <source>
        <strain evidence="12">Chongqing</strain>
    </source>
</reference>
<dbReference type="FunFam" id="3.30.230.80:FF:000001">
    <property type="entry name" value="Heat shock protein 90 alpha"/>
    <property type="match status" value="1"/>
</dbReference>
<dbReference type="Proteomes" id="UP001205998">
    <property type="component" value="Unassembled WGS sequence"/>
</dbReference>
<evidence type="ECO:0000313" key="13">
    <source>
        <dbReference type="Proteomes" id="UP001205998"/>
    </source>
</evidence>
<dbReference type="GO" id="GO:0050900">
    <property type="term" value="P:leukocyte migration"/>
    <property type="evidence" value="ECO:0007669"/>
    <property type="project" value="UniProtKB-ARBA"/>
</dbReference>
<evidence type="ECO:0000256" key="9">
    <source>
        <dbReference type="PIRSR" id="PIRSR002583-1"/>
    </source>
</evidence>
<dbReference type="GO" id="GO:0007517">
    <property type="term" value="P:muscle organ development"/>
    <property type="evidence" value="ECO:0007669"/>
    <property type="project" value="UniProtKB-KW"/>
</dbReference>
<dbReference type="EMBL" id="MU570217">
    <property type="protein sequence ID" value="KAI5610979.1"/>
    <property type="molecule type" value="Genomic_DNA"/>
</dbReference>
<feature type="binding site" evidence="9">
    <location>
        <begin position="132"/>
        <end position="133"/>
    </location>
    <ligand>
        <name>ATP</name>
        <dbReference type="ChEBI" id="CHEBI:30616"/>
    </ligand>
</feature>
<evidence type="ECO:0000256" key="3">
    <source>
        <dbReference type="ARBA" id="ARBA00022490"/>
    </source>
</evidence>
<evidence type="ECO:0000259" key="11">
    <source>
        <dbReference type="SMART" id="SM00387"/>
    </source>
</evidence>
<dbReference type="AlphaFoldDB" id="A0AAD5FCY1"/>
<dbReference type="Gene3D" id="3.30.230.80">
    <property type="match status" value="1"/>
</dbReference>
<name>A0AAD5FCY1_SILAS</name>
<feature type="binding site" evidence="9">
    <location>
        <position position="125"/>
    </location>
    <ligand>
        <name>ATP</name>
        <dbReference type="ChEBI" id="CHEBI:30616"/>
    </ligand>
</feature>
<evidence type="ECO:0000256" key="2">
    <source>
        <dbReference type="ARBA" id="ARBA00008239"/>
    </source>
</evidence>
<gene>
    <name evidence="12" type="ORF">C0J50_5021</name>
</gene>
<feature type="binding site" evidence="9">
    <location>
        <position position="66"/>
    </location>
    <ligand>
        <name>ATP</name>
        <dbReference type="ChEBI" id="CHEBI:30616"/>
    </ligand>
</feature>
<dbReference type="InterPro" id="IPR019805">
    <property type="entry name" value="Heat_shock_protein_90_CS"/>
</dbReference>
<dbReference type="PANTHER" id="PTHR11528">
    <property type="entry name" value="HEAT SHOCK PROTEIN 90 FAMILY MEMBER"/>
    <property type="match status" value="1"/>
</dbReference>
<evidence type="ECO:0000313" key="12">
    <source>
        <dbReference type="EMBL" id="KAI5610979.1"/>
    </source>
</evidence>
<keyword evidence="4" id="KW-0517">Myogenesis</keyword>
<dbReference type="InterPro" id="IPR020568">
    <property type="entry name" value="Ribosomal_Su5_D2-typ_SF"/>
</dbReference>
<feature type="binding site" evidence="9">
    <location>
        <position position="70"/>
    </location>
    <ligand>
        <name>ATP</name>
        <dbReference type="ChEBI" id="CHEBI:30616"/>
    </ligand>
</feature>
<dbReference type="PRINTS" id="PR00775">
    <property type="entry name" value="HEATSHOCK90"/>
</dbReference>
<evidence type="ECO:0000256" key="7">
    <source>
        <dbReference type="ARBA" id="ARBA00023016"/>
    </source>
</evidence>
<keyword evidence="8" id="KW-0143">Chaperone</keyword>
<feature type="region of interest" description="Disordered" evidence="10">
    <location>
        <begin position="246"/>
        <end position="297"/>
    </location>
</feature>
<keyword evidence="5 9" id="KW-0547">Nucleotide-binding</keyword>
<feature type="binding site" evidence="9">
    <location>
        <position position="203"/>
    </location>
    <ligand>
        <name>ATP</name>
        <dbReference type="ChEBI" id="CHEBI:30616"/>
    </ligand>
</feature>
<keyword evidence="3" id="KW-0963">Cytoplasm</keyword>
<dbReference type="GO" id="GO:0140662">
    <property type="term" value="F:ATP-dependent protein folding chaperone"/>
    <property type="evidence" value="ECO:0007669"/>
    <property type="project" value="InterPro"/>
</dbReference>
<dbReference type="FunFam" id="3.40.50.11260:FF:000001">
    <property type="entry name" value="Heat shock protein 90 alpha"/>
    <property type="match status" value="1"/>
</dbReference>
<dbReference type="SUPFAM" id="SSF54211">
    <property type="entry name" value="Ribosomal protein S5 domain 2-like"/>
    <property type="match status" value="1"/>
</dbReference>
<keyword evidence="13" id="KW-1185">Reference proteome</keyword>
<dbReference type="PROSITE" id="PS00298">
    <property type="entry name" value="HSP90"/>
    <property type="match status" value="1"/>
</dbReference>
<dbReference type="InterPro" id="IPR001404">
    <property type="entry name" value="Hsp90_fam"/>
</dbReference>
<feature type="binding site" evidence="9">
    <location>
        <position position="419"/>
    </location>
    <ligand>
        <name>ATP</name>
        <dbReference type="ChEBI" id="CHEBI:30616"/>
    </ligand>
</feature>
<dbReference type="PIRSF" id="PIRSF002583">
    <property type="entry name" value="Hsp90"/>
    <property type="match status" value="1"/>
</dbReference>
<evidence type="ECO:0000256" key="6">
    <source>
        <dbReference type="ARBA" id="ARBA00022840"/>
    </source>
</evidence>
<dbReference type="Gene3D" id="1.20.120.790">
    <property type="entry name" value="Heat shock protein 90, C-terminal domain"/>
    <property type="match status" value="1"/>
</dbReference>
<proteinExistence type="inferred from homology"/>
<comment type="caution">
    <text evidence="12">The sequence shown here is derived from an EMBL/GenBank/DDBJ whole genome shotgun (WGS) entry which is preliminary data.</text>
</comment>
<dbReference type="Pfam" id="PF00183">
    <property type="entry name" value="HSP90"/>
    <property type="match status" value="1"/>
</dbReference>
<dbReference type="InterPro" id="IPR003594">
    <property type="entry name" value="HATPase_dom"/>
</dbReference>
<feature type="binding site" evidence="9">
    <location>
        <begin position="152"/>
        <end position="157"/>
    </location>
    <ligand>
        <name>ATP</name>
        <dbReference type="ChEBI" id="CHEBI:30616"/>
    </ligand>
</feature>
<evidence type="ECO:0000256" key="4">
    <source>
        <dbReference type="ARBA" id="ARBA00022541"/>
    </source>
</evidence>
<accession>A0AAD5FCY1</accession>
<evidence type="ECO:0000256" key="1">
    <source>
        <dbReference type="ARBA" id="ARBA00004496"/>
    </source>
</evidence>
<dbReference type="InterPro" id="IPR020575">
    <property type="entry name" value="Hsp90_N"/>
</dbReference>
<keyword evidence="6 9" id="KW-0067">ATP-binding</keyword>
<dbReference type="HAMAP" id="MF_00505">
    <property type="entry name" value="HSP90"/>
    <property type="match status" value="1"/>
</dbReference>
<comment type="subcellular location">
    <subcellularLocation>
        <location evidence="1">Cytoplasm</location>
    </subcellularLocation>
</comment>
<dbReference type="Gene3D" id="3.30.565.10">
    <property type="entry name" value="Histidine kinase-like ATPase, C-terminal domain"/>
    <property type="match status" value="1"/>
</dbReference>
<dbReference type="FunFam" id="3.30.565.10:FF:000204">
    <property type="entry name" value="Heat shock protein HSP 90-beta"/>
    <property type="match status" value="1"/>
</dbReference>
<dbReference type="SMART" id="SM00387">
    <property type="entry name" value="HATPase_c"/>
    <property type="match status" value="1"/>
</dbReference>
<dbReference type="Gene3D" id="3.40.50.11260">
    <property type="match status" value="1"/>
</dbReference>
<feature type="binding site" evidence="9">
    <location>
        <position position="117"/>
    </location>
    <ligand>
        <name>ATP</name>
        <dbReference type="ChEBI" id="CHEBI:30616"/>
    </ligand>
</feature>
<feature type="binding site" evidence="9">
    <location>
        <position position="112"/>
    </location>
    <ligand>
        <name>ATP</name>
        <dbReference type="ChEBI" id="CHEBI:30616"/>
    </ligand>
</feature>
<dbReference type="CDD" id="cd16927">
    <property type="entry name" value="HATPase_Hsp90-like"/>
    <property type="match status" value="1"/>
</dbReference>
<dbReference type="FunFam" id="1.20.120.790:FF:000001">
    <property type="entry name" value="Heat shock protein 90 alpha"/>
    <property type="match status" value="1"/>
</dbReference>
<feature type="binding site" evidence="9">
    <location>
        <position position="131"/>
    </location>
    <ligand>
        <name>ATP</name>
        <dbReference type="ChEBI" id="CHEBI:30616"/>
    </ligand>
</feature>
<organism evidence="12 13">
    <name type="scientific">Silurus asotus</name>
    <name type="common">Amur catfish</name>
    <name type="synonym">Parasilurus asotus</name>
    <dbReference type="NCBI Taxonomy" id="30991"/>
    <lineage>
        <taxon>Eukaryota</taxon>
        <taxon>Metazoa</taxon>
        <taxon>Chordata</taxon>
        <taxon>Craniata</taxon>
        <taxon>Vertebrata</taxon>
        <taxon>Euteleostomi</taxon>
        <taxon>Actinopterygii</taxon>
        <taxon>Neopterygii</taxon>
        <taxon>Teleostei</taxon>
        <taxon>Ostariophysi</taxon>
        <taxon>Siluriformes</taxon>
        <taxon>Siluridae</taxon>
        <taxon>Silurus</taxon>
    </lineage>
</organism>
<dbReference type="NCBIfam" id="NF003555">
    <property type="entry name" value="PRK05218.1"/>
    <property type="match status" value="1"/>
</dbReference>
<dbReference type="GO" id="GO:0016887">
    <property type="term" value="F:ATP hydrolysis activity"/>
    <property type="evidence" value="ECO:0007669"/>
    <property type="project" value="InterPro"/>
</dbReference>
<dbReference type="SUPFAM" id="SSF110942">
    <property type="entry name" value="HSP90 C-terminal domain"/>
    <property type="match status" value="1"/>
</dbReference>
<dbReference type="InterPro" id="IPR037196">
    <property type="entry name" value="HSP90_C"/>
</dbReference>
<dbReference type="GO" id="GO:0005524">
    <property type="term" value="F:ATP binding"/>
    <property type="evidence" value="ECO:0007669"/>
    <property type="project" value="UniProtKB-KW"/>
</dbReference>
<dbReference type="SUPFAM" id="SSF55874">
    <property type="entry name" value="ATPase domain of HSP90 chaperone/DNA topoisomerase II/histidine kinase"/>
    <property type="match status" value="1"/>
</dbReference>
<evidence type="ECO:0000256" key="8">
    <source>
        <dbReference type="ARBA" id="ARBA00023186"/>
    </source>
</evidence>
<dbReference type="GO" id="GO:0051082">
    <property type="term" value="F:unfolded protein binding"/>
    <property type="evidence" value="ECO:0007669"/>
    <property type="project" value="InterPro"/>
</dbReference>
<dbReference type="Pfam" id="PF13589">
    <property type="entry name" value="HATPase_c_3"/>
    <property type="match status" value="1"/>
</dbReference>
<dbReference type="GO" id="GO:0005737">
    <property type="term" value="C:cytoplasm"/>
    <property type="evidence" value="ECO:0007669"/>
    <property type="project" value="UniProtKB-SubCell"/>
</dbReference>
<feature type="compositionally biased region" description="Acidic residues" evidence="10">
    <location>
        <begin position="249"/>
        <end position="271"/>
    </location>
</feature>